<name>A0A820JD23_9BILA</name>
<comment type="caution">
    <text evidence="1">The sequence shown here is derived from an EMBL/GenBank/DDBJ whole genome shotgun (WGS) entry which is preliminary data.</text>
</comment>
<feature type="non-terminal residue" evidence="1">
    <location>
        <position position="1"/>
    </location>
</feature>
<evidence type="ECO:0000313" key="1">
    <source>
        <dbReference type="EMBL" id="CAF4322038.1"/>
    </source>
</evidence>
<dbReference type="AlphaFoldDB" id="A0A820JD23"/>
<accession>A0A820JD23</accession>
<protein>
    <submittedName>
        <fullName evidence="1">Uncharacterized protein</fullName>
    </submittedName>
</protein>
<reference evidence="1" key="1">
    <citation type="submission" date="2021-02" db="EMBL/GenBank/DDBJ databases">
        <authorList>
            <person name="Nowell W R."/>
        </authorList>
    </citation>
    <scope>NUCLEOTIDE SEQUENCE</scope>
</reference>
<proteinExistence type="predicted"/>
<organism evidence="1 2">
    <name type="scientific">Adineta steineri</name>
    <dbReference type="NCBI Taxonomy" id="433720"/>
    <lineage>
        <taxon>Eukaryota</taxon>
        <taxon>Metazoa</taxon>
        <taxon>Spiralia</taxon>
        <taxon>Gnathifera</taxon>
        <taxon>Rotifera</taxon>
        <taxon>Eurotatoria</taxon>
        <taxon>Bdelloidea</taxon>
        <taxon>Adinetida</taxon>
        <taxon>Adinetidae</taxon>
        <taxon>Adineta</taxon>
    </lineage>
</organism>
<sequence length="167" mass="19087">QGRVTISYHKNDANNYTQPWTARLENGIWQKYQITNWPWHWDFSGGGTLTFAISLGRVTKENDGNLTQAFSHIKFGNGTWSINPENLNATGQLQRETIPPSLLKVEGTFPGLGVHILEDSGHNNITDTRYILRWETLSSNRDEPRPPPYPTPSILRVYTIKIVYTDF</sequence>
<evidence type="ECO:0000313" key="2">
    <source>
        <dbReference type="Proteomes" id="UP000663881"/>
    </source>
</evidence>
<dbReference type="Proteomes" id="UP000663881">
    <property type="component" value="Unassembled WGS sequence"/>
</dbReference>
<gene>
    <name evidence="1" type="ORF">OKA104_LOCUS47301</name>
</gene>
<dbReference type="EMBL" id="CAJOAY010018554">
    <property type="protein sequence ID" value="CAF4322038.1"/>
    <property type="molecule type" value="Genomic_DNA"/>
</dbReference>